<keyword evidence="3" id="KW-1185">Reference proteome</keyword>
<feature type="compositionally biased region" description="Low complexity" evidence="1">
    <location>
        <begin position="189"/>
        <end position="208"/>
    </location>
</feature>
<feature type="region of interest" description="Disordered" evidence="1">
    <location>
        <begin position="123"/>
        <end position="304"/>
    </location>
</feature>
<feature type="compositionally biased region" description="Pro residues" evidence="1">
    <location>
        <begin position="249"/>
        <end position="261"/>
    </location>
</feature>
<dbReference type="Gene3D" id="1.20.1420.10">
    <property type="entry name" value="Talin, central domain"/>
    <property type="match status" value="1"/>
</dbReference>
<feature type="region of interest" description="Disordered" evidence="1">
    <location>
        <begin position="1"/>
        <end position="91"/>
    </location>
</feature>
<organism evidence="2 3">
    <name type="scientific">Elysia crispata</name>
    <name type="common">lettuce slug</name>
    <dbReference type="NCBI Taxonomy" id="231223"/>
    <lineage>
        <taxon>Eukaryota</taxon>
        <taxon>Metazoa</taxon>
        <taxon>Spiralia</taxon>
        <taxon>Lophotrochozoa</taxon>
        <taxon>Mollusca</taxon>
        <taxon>Gastropoda</taxon>
        <taxon>Heterobranchia</taxon>
        <taxon>Euthyneura</taxon>
        <taxon>Panpulmonata</taxon>
        <taxon>Sacoglossa</taxon>
        <taxon>Placobranchoidea</taxon>
        <taxon>Plakobranchidae</taxon>
        <taxon>Elysia</taxon>
    </lineage>
</organism>
<protein>
    <submittedName>
        <fullName evidence="2">Uncharacterized protein</fullName>
    </submittedName>
</protein>
<evidence type="ECO:0000256" key="1">
    <source>
        <dbReference type="SAM" id="MobiDB-lite"/>
    </source>
</evidence>
<comment type="caution">
    <text evidence="2">The sequence shown here is derived from an EMBL/GenBank/DDBJ whole genome shotgun (WGS) entry which is preliminary data.</text>
</comment>
<feature type="compositionally biased region" description="Basic residues" evidence="1">
    <location>
        <begin position="1"/>
        <end position="11"/>
    </location>
</feature>
<feature type="compositionally biased region" description="Basic and acidic residues" evidence="1">
    <location>
        <begin position="73"/>
        <end position="88"/>
    </location>
</feature>
<dbReference type="EMBL" id="JAWDGP010004497">
    <property type="protein sequence ID" value="KAK3763855.1"/>
    <property type="molecule type" value="Genomic_DNA"/>
</dbReference>
<name>A0AAE0Z730_9GAST</name>
<reference evidence="2" key="1">
    <citation type="journal article" date="2023" name="G3 (Bethesda)">
        <title>A reference genome for the long-term kleptoplast-retaining sea slug Elysia crispata morphotype clarki.</title>
        <authorList>
            <person name="Eastman K.E."/>
            <person name="Pendleton A.L."/>
            <person name="Shaikh M.A."/>
            <person name="Suttiyut T."/>
            <person name="Ogas R."/>
            <person name="Tomko P."/>
            <person name="Gavelis G."/>
            <person name="Widhalm J.R."/>
            <person name="Wisecaver J.H."/>
        </authorList>
    </citation>
    <scope>NUCLEOTIDE SEQUENCE</scope>
    <source>
        <strain evidence="2">ECLA1</strain>
    </source>
</reference>
<evidence type="ECO:0000313" key="2">
    <source>
        <dbReference type="EMBL" id="KAK3763855.1"/>
    </source>
</evidence>
<evidence type="ECO:0000313" key="3">
    <source>
        <dbReference type="Proteomes" id="UP001283361"/>
    </source>
</evidence>
<feature type="compositionally biased region" description="Basic and acidic residues" evidence="1">
    <location>
        <begin position="222"/>
        <end position="237"/>
    </location>
</feature>
<proteinExistence type="predicted"/>
<feature type="compositionally biased region" description="Polar residues" evidence="1">
    <location>
        <begin position="268"/>
        <end position="284"/>
    </location>
</feature>
<gene>
    <name evidence="2" type="ORF">RRG08_050219</name>
</gene>
<feature type="compositionally biased region" description="Low complexity" evidence="1">
    <location>
        <begin position="239"/>
        <end position="248"/>
    </location>
</feature>
<dbReference type="AlphaFoldDB" id="A0AAE0Z730"/>
<sequence>MFKKSKTRKNGPIKAMQPGFGRGDSNNNENISSNYNMPDPRLAPSRSSKSPNGSHHHNQQKSKGSGSNKNRKFKDDMSMAHSQNKEKVAANPYATIKMWRPVSMAAGATDGEVYQTFTNFDSLRHDPATDASPGFGGPDPAAFTRANGLPPTGDLRNQQQEDFILKNSKSASGINQRSDPSRSPRSNAVSSPPRHVHSSSLSMSSSASRQVNGTVEIPADYPTERRVSFQNDFRDGGRTAAAASSNSSIPPPPPLSTPPSLPNGIGGNRNSSTRPSHNRATTDLSSTAPAAMSAMSSPQDNSFQVVSDGTTTSVKLVLSHTYSDVDLAGRDVERLLAELKLTIDSLRTRSTSTAGTRSTPAKTPGQLGLCLSEFQVQTKAFVQAAKEVVSAANDSREERLLSRLQAAVHALARLFLHGQASMLMLPSTSDAQRLGMQLIKATNAFKATLGAAHAAMGKSLNDPHMKYLMRQATNLAALLGALLGTIKEVQTV</sequence>
<feature type="compositionally biased region" description="Polar residues" evidence="1">
    <location>
        <begin position="155"/>
        <end position="188"/>
    </location>
</feature>
<feature type="compositionally biased region" description="Low complexity" evidence="1">
    <location>
        <begin position="285"/>
        <end position="298"/>
    </location>
</feature>
<feature type="compositionally biased region" description="Low complexity" evidence="1">
    <location>
        <begin position="25"/>
        <end position="36"/>
    </location>
</feature>
<dbReference type="Proteomes" id="UP001283361">
    <property type="component" value="Unassembled WGS sequence"/>
</dbReference>
<accession>A0AAE0Z730</accession>